<evidence type="ECO:0008006" key="4">
    <source>
        <dbReference type="Google" id="ProtNLM"/>
    </source>
</evidence>
<feature type="transmembrane region" description="Helical" evidence="1">
    <location>
        <begin position="50"/>
        <end position="68"/>
    </location>
</feature>
<organism evidence="2 3">
    <name type="scientific">Kribbella lupini</name>
    <dbReference type="NCBI Taxonomy" id="291602"/>
    <lineage>
        <taxon>Bacteria</taxon>
        <taxon>Bacillati</taxon>
        <taxon>Actinomycetota</taxon>
        <taxon>Actinomycetes</taxon>
        <taxon>Propionibacteriales</taxon>
        <taxon>Kribbellaceae</taxon>
        <taxon>Kribbella</taxon>
    </lineage>
</organism>
<dbReference type="EMBL" id="BAAANC010000001">
    <property type="protein sequence ID" value="GAA1512786.1"/>
    <property type="molecule type" value="Genomic_DNA"/>
</dbReference>
<feature type="transmembrane region" description="Helical" evidence="1">
    <location>
        <begin position="21"/>
        <end position="38"/>
    </location>
</feature>
<reference evidence="3" key="1">
    <citation type="journal article" date="2019" name="Int. J. Syst. Evol. Microbiol.">
        <title>The Global Catalogue of Microorganisms (GCM) 10K type strain sequencing project: providing services to taxonomists for standard genome sequencing and annotation.</title>
        <authorList>
            <consortium name="The Broad Institute Genomics Platform"/>
            <consortium name="The Broad Institute Genome Sequencing Center for Infectious Disease"/>
            <person name="Wu L."/>
            <person name="Ma J."/>
        </authorList>
    </citation>
    <scope>NUCLEOTIDE SEQUENCE [LARGE SCALE GENOMIC DNA]</scope>
    <source>
        <strain evidence="3">JCM 14303</strain>
    </source>
</reference>
<dbReference type="Proteomes" id="UP001500363">
    <property type="component" value="Unassembled WGS sequence"/>
</dbReference>
<keyword evidence="1" id="KW-0812">Transmembrane</keyword>
<evidence type="ECO:0000313" key="2">
    <source>
        <dbReference type="EMBL" id="GAA1512786.1"/>
    </source>
</evidence>
<protein>
    <recommendedName>
        <fullName evidence="4">Integral membrane protein</fullName>
    </recommendedName>
</protein>
<gene>
    <name evidence="2" type="ORF">GCM10009741_08060</name>
</gene>
<feature type="transmembrane region" description="Helical" evidence="1">
    <location>
        <begin position="105"/>
        <end position="125"/>
    </location>
</feature>
<accession>A0ABP4KYK9</accession>
<dbReference type="RefSeq" id="WP_344169480.1">
    <property type="nucleotide sequence ID" value="NZ_BAAANC010000001.1"/>
</dbReference>
<evidence type="ECO:0000313" key="3">
    <source>
        <dbReference type="Proteomes" id="UP001500363"/>
    </source>
</evidence>
<evidence type="ECO:0000256" key="1">
    <source>
        <dbReference type="SAM" id="Phobius"/>
    </source>
</evidence>
<sequence>MGQRAVEQGVVAVGGLRRVRGLVAAYAVLSLVTLGVIVGLRKTAAVTDAVWVRGSIVAVTSVVMFGFARSAARGSARGLLRLRVMAAVMLVAIVVILVIPGDFPGWLKVEQGVCGVLLLGVVVLVSRKK</sequence>
<keyword evidence="1" id="KW-0472">Membrane</keyword>
<name>A0ABP4KYK9_9ACTN</name>
<keyword evidence="3" id="KW-1185">Reference proteome</keyword>
<comment type="caution">
    <text evidence="2">The sequence shown here is derived from an EMBL/GenBank/DDBJ whole genome shotgun (WGS) entry which is preliminary data.</text>
</comment>
<keyword evidence="1" id="KW-1133">Transmembrane helix</keyword>
<proteinExistence type="predicted"/>
<feature type="transmembrane region" description="Helical" evidence="1">
    <location>
        <begin position="80"/>
        <end position="99"/>
    </location>
</feature>